<feature type="compositionally biased region" description="Polar residues" evidence="1">
    <location>
        <begin position="65"/>
        <end position="81"/>
    </location>
</feature>
<evidence type="ECO:0000313" key="2">
    <source>
        <dbReference type="EMBL" id="CAG6670189.1"/>
    </source>
</evidence>
<dbReference type="AlphaFoldDB" id="A0A8D8WTW1"/>
<feature type="region of interest" description="Disordered" evidence="1">
    <location>
        <begin position="64"/>
        <end position="113"/>
    </location>
</feature>
<proteinExistence type="predicted"/>
<protein>
    <submittedName>
        <fullName evidence="2">Uncharacterized protein</fullName>
    </submittedName>
</protein>
<reference evidence="2" key="1">
    <citation type="submission" date="2021-05" db="EMBL/GenBank/DDBJ databases">
        <authorList>
            <person name="Alioto T."/>
            <person name="Alioto T."/>
            <person name="Gomez Garrido J."/>
        </authorList>
    </citation>
    <scope>NUCLEOTIDE SEQUENCE</scope>
</reference>
<name>A0A8D8WTW1_9HEMI</name>
<dbReference type="EMBL" id="HBUF01222822">
    <property type="protein sequence ID" value="CAG6670189.1"/>
    <property type="molecule type" value="Transcribed_RNA"/>
</dbReference>
<dbReference type="EMBL" id="HBUF01056562">
    <property type="protein sequence ID" value="CAG6624171.1"/>
    <property type="molecule type" value="Transcribed_RNA"/>
</dbReference>
<accession>A0A8D8WTW1</accession>
<evidence type="ECO:0000256" key="1">
    <source>
        <dbReference type="SAM" id="MobiDB-lite"/>
    </source>
</evidence>
<organism evidence="2">
    <name type="scientific">Cacopsylla melanoneura</name>
    <dbReference type="NCBI Taxonomy" id="428564"/>
    <lineage>
        <taxon>Eukaryota</taxon>
        <taxon>Metazoa</taxon>
        <taxon>Ecdysozoa</taxon>
        <taxon>Arthropoda</taxon>
        <taxon>Hexapoda</taxon>
        <taxon>Insecta</taxon>
        <taxon>Pterygota</taxon>
        <taxon>Neoptera</taxon>
        <taxon>Paraneoptera</taxon>
        <taxon>Hemiptera</taxon>
        <taxon>Sternorrhyncha</taxon>
        <taxon>Psylloidea</taxon>
        <taxon>Psyllidae</taxon>
        <taxon>Psyllinae</taxon>
        <taxon>Cacopsylla</taxon>
    </lineage>
</organism>
<sequence>MLFSRCSQIQVEGKTITGFTPYTIGRTLVNTRLRPVASRIRNVQVIQSGINDREERELEEYLRSIRSNAGESGVKPSTSGESKPLKRKRTPSSSLSSSSDSEEDNIKHKTRKL</sequence>